<dbReference type="GO" id="GO:0005351">
    <property type="term" value="F:carbohydrate:proton symporter activity"/>
    <property type="evidence" value="ECO:0007669"/>
    <property type="project" value="TreeGrafter"/>
</dbReference>
<protein>
    <recommendedName>
        <fullName evidence="8">Major facilitator superfamily (MFS) profile domain-containing protein</fullName>
    </recommendedName>
</protein>
<evidence type="ECO:0000313" key="7">
    <source>
        <dbReference type="Proteomes" id="UP000027920"/>
    </source>
</evidence>
<dbReference type="InterPro" id="IPR050360">
    <property type="entry name" value="MFS_Sugar_Transporters"/>
</dbReference>
<evidence type="ECO:0000256" key="3">
    <source>
        <dbReference type="ARBA" id="ARBA00022989"/>
    </source>
</evidence>
<evidence type="ECO:0008006" key="8">
    <source>
        <dbReference type="Google" id="ProtNLM"/>
    </source>
</evidence>
<dbReference type="GeneID" id="25274958"/>
<dbReference type="VEuPathDB" id="FungiDB:A1O9_00006"/>
<keyword evidence="7" id="KW-1185">Reference proteome</keyword>
<dbReference type="InterPro" id="IPR036259">
    <property type="entry name" value="MFS_trans_sf"/>
</dbReference>
<evidence type="ECO:0000256" key="5">
    <source>
        <dbReference type="SAM" id="Phobius"/>
    </source>
</evidence>
<comment type="subcellular location">
    <subcellularLocation>
        <location evidence="1">Membrane</location>
        <topology evidence="1">Multi-pass membrane protein</topology>
    </subcellularLocation>
</comment>
<keyword evidence="2 5" id="KW-0812">Transmembrane</keyword>
<evidence type="ECO:0000313" key="6">
    <source>
        <dbReference type="EMBL" id="KEF62034.1"/>
    </source>
</evidence>
<organism evidence="6 7">
    <name type="scientific">Exophiala aquamarina CBS 119918</name>
    <dbReference type="NCBI Taxonomy" id="1182545"/>
    <lineage>
        <taxon>Eukaryota</taxon>
        <taxon>Fungi</taxon>
        <taxon>Dikarya</taxon>
        <taxon>Ascomycota</taxon>
        <taxon>Pezizomycotina</taxon>
        <taxon>Eurotiomycetes</taxon>
        <taxon>Chaetothyriomycetidae</taxon>
        <taxon>Chaetothyriales</taxon>
        <taxon>Herpotrichiellaceae</taxon>
        <taxon>Exophiala</taxon>
    </lineage>
</organism>
<dbReference type="RefSeq" id="XP_013264624.1">
    <property type="nucleotide sequence ID" value="XM_013409170.1"/>
</dbReference>
<evidence type="ECO:0000256" key="4">
    <source>
        <dbReference type="ARBA" id="ARBA00023136"/>
    </source>
</evidence>
<dbReference type="Gene3D" id="1.20.1250.20">
    <property type="entry name" value="MFS general substrate transporter like domains"/>
    <property type="match status" value="1"/>
</dbReference>
<feature type="transmembrane region" description="Helical" evidence="5">
    <location>
        <begin position="84"/>
        <end position="105"/>
    </location>
</feature>
<dbReference type="HOGENOM" id="CLU_885752_0_0_1"/>
<evidence type="ECO:0000256" key="1">
    <source>
        <dbReference type="ARBA" id="ARBA00004141"/>
    </source>
</evidence>
<dbReference type="Pfam" id="PF00083">
    <property type="entry name" value="Sugar_tr"/>
    <property type="match status" value="1"/>
</dbReference>
<keyword evidence="4 5" id="KW-0472">Membrane</keyword>
<dbReference type="Proteomes" id="UP000027920">
    <property type="component" value="Unassembled WGS sequence"/>
</dbReference>
<dbReference type="InterPro" id="IPR005828">
    <property type="entry name" value="MFS_sugar_transport-like"/>
</dbReference>
<accession>A0A072PPI9</accession>
<sequence length="314" mass="35575">MLEQAGIKSSREQILYNAILNTLSYLCATIAALFIAGRIDRRMIFITASLLFCLEFIIITVLTVNCSKSQYFDHPKINASKATVVFIFLFGLPYSLTFTPLHPIYPVECFSFETRVKRTGFYPIMDSIPRFFSTYITPIGPRRAHWKFYLLYIIRDALIPIVIYLFAVETHGRTLEEHTEIFRVNKDYNPKSSKDFYTEGAGHRVGGDTGGVSKIIVGEDEEAESRHEFVKSVQVEGRKYGTIQAQESLAFVHKCSVTPCYQYVPPKQIFEMKGSRLVAIFAMAVNSQTVCDFTICAAQDKRFTGISAIIKTPS</sequence>
<reference evidence="6 7" key="1">
    <citation type="submission" date="2013-03" db="EMBL/GenBank/DDBJ databases">
        <title>The Genome Sequence of Exophiala aquamarina CBS 119918.</title>
        <authorList>
            <consortium name="The Broad Institute Genomics Platform"/>
            <person name="Cuomo C."/>
            <person name="de Hoog S."/>
            <person name="Gorbushina A."/>
            <person name="Walker B."/>
            <person name="Young S.K."/>
            <person name="Zeng Q."/>
            <person name="Gargeya S."/>
            <person name="Fitzgerald M."/>
            <person name="Haas B."/>
            <person name="Abouelleil A."/>
            <person name="Allen A.W."/>
            <person name="Alvarado L."/>
            <person name="Arachchi H.M."/>
            <person name="Berlin A.M."/>
            <person name="Chapman S.B."/>
            <person name="Gainer-Dewar J."/>
            <person name="Goldberg J."/>
            <person name="Griggs A."/>
            <person name="Gujja S."/>
            <person name="Hansen M."/>
            <person name="Howarth C."/>
            <person name="Imamovic A."/>
            <person name="Ireland A."/>
            <person name="Larimer J."/>
            <person name="McCowan C."/>
            <person name="Murphy C."/>
            <person name="Pearson M."/>
            <person name="Poon T.W."/>
            <person name="Priest M."/>
            <person name="Roberts A."/>
            <person name="Saif S."/>
            <person name="Shea T."/>
            <person name="Sisk P."/>
            <person name="Sykes S."/>
            <person name="Wortman J."/>
            <person name="Nusbaum C."/>
            <person name="Birren B."/>
        </authorList>
    </citation>
    <scope>NUCLEOTIDE SEQUENCE [LARGE SCALE GENOMIC DNA]</scope>
    <source>
        <strain evidence="6 7">CBS 119918</strain>
    </source>
</reference>
<comment type="caution">
    <text evidence="6">The sequence shown here is derived from an EMBL/GenBank/DDBJ whole genome shotgun (WGS) entry which is preliminary data.</text>
</comment>
<gene>
    <name evidence="6" type="ORF">A1O9_00006</name>
</gene>
<evidence type="ECO:0000256" key="2">
    <source>
        <dbReference type="ARBA" id="ARBA00022692"/>
    </source>
</evidence>
<name>A0A072PPI9_9EURO</name>
<dbReference type="PANTHER" id="PTHR48022:SF79">
    <property type="entry name" value="LACTOSE PERMEASE, PUTATIVE (AFU_ORTHOLOGUE AFUA_6G01860)-RELATED"/>
    <property type="match status" value="1"/>
</dbReference>
<dbReference type="PANTHER" id="PTHR48022">
    <property type="entry name" value="PLASTIDIC GLUCOSE TRANSPORTER 4"/>
    <property type="match status" value="1"/>
</dbReference>
<dbReference type="EMBL" id="AMGV01000001">
    <property type="protein sequence ID" value="KEF62034.1"/>
    <property type="molecule type" value="Genomic_DNA"/>
</dbReference>
<dbReference type="GO" id="GO:0016020">
    <property type="term" value="C:membrane"/>
    <property type="evidence" value="ECO:0007669"/>
    <property type="project" value="UniProtKB-SubCell"/>
</dbReference>
<proteinExistence type="predicted"/>
<dbReference type="OrthoDB" id="6612291at2759"/>
<feature type="transmembrane region" description="Helical" evidence="5">
    <location>
        <begin position="14"/>
        <end position="36"/>
    </location>
</feature>
<dbReference type="AlphaFoldDB" id="A0A072PPI9"/>
<feature type="transmembrane region" description="Helical" evidence="5">
    <location>
        <begin position="148"/>
        <end position="167"/>
    </location>
</feature>
<keyword evidence="3 5" id="KW-1133">Transmembrane helix</keyword>
<feature type="transmembrane region" description="Helical" evidence="5">
    <location>
        <begin position="43"/>
        <end position="64"/>
    </location>
</feature>
<dbReference type="SUPFAM" id="SSF103473">
    <property type="entry name" value="MFS general substrate transporter"/>
    <property type="match status" value="1"/>
</dbReference>